<dbReference type="OrthoDB" id="10253869at2759"/>
<dbReference type="Pfam" id="PF00378">
    <property type="entry name" value="ECH_1"/>
    <property type="match status" value="1"/>
</dbReference>
<reference evidence="2" key="2">
    <citation type="submission" date="2020-10" db="EMBL/GenBank/DDBJ databases">
        <authorList>
            <person name="Peck L.D."/>
            <person name="Nowell R.W."/>
            <person name="Flood J."/>
            <person name="Ryan M.J."/>
            <person name="Barraclough T.G."/>
        </authorList>
    </citation>
    <scope>NUCLEOTIDE SEQUENCE</scope>
    <source>
        <strain evidence="2">IMI 127659i</strain>
    </source>
</reference>
<dbReference type="Gene3D" id="3.90.226.10">
    <property type="entry name" value="2-enoyl-CoA Hydratase, Chain A, domain 1"/>
    <property type="match status" value="1"/>
</dbReference>
<keyword evidence="3" id="KW-1185">Reference proteome</keyword>
<dbReference type="Proteomes" id="UP000750502">
    <property type="component" value="Unassembled WGS sequence"/>
</dbReference>
<comment type="caution">
    <text evidence="2">The sequence shown here is derived from an EMBL/GenBank/DDBJ whole genome shotgun (WGS) entry which is preliminary data.</text>
</comment>
<dbReference type="PANTHER" id="PTHR42964">
    <property type="entry name" value="ENOYL-COA HYDRATASE"/>
    <property type="match status" value="1"/>
</dbReference>
<evidence type="ECO:0008006" key="4">
    <source>
        <dbReference type="Google" id="ProtNLM"/>
    </source>
</evidence>
<reference evidence="2" key="1">
    <citation type="journal article" date="2020" name="bioRxiv">
        <title>Historical genomics reveals the evolutionary mechanisms behind multiple outbreaks of the host-specific coffee wilt pathogen Fusarium xylarioides.</title>
        <authorList>
            <person name="Peck D."/>
            <person name="Nowell R.W."/>
            <person name="Flood J."/>
            <person name="Ryan M.J."/>
            <person name="Barraclough T.G."/>
        </authorList>
    </citation>
    <scope>NUCLEOTIDE SEQUENCE</scope>
    <source>
        <strain evidence="2">IMI 127659i</strain>
    </source>
</reference>
<dbReference type="InterPro" id="IPR051683">
    <property type="entry name" value="Enoyl-CoA_Hydratase/Isomerase"/>
</dbReference>
<accession>A0A9P7LHW5</accession>
<dbReference type="CDD" id="cd06558">
    <property type="entry name" value="crotonase-like"/>
    <property type="match status" value="1"/>
</dbReference>
<organism evidence="2 3">
    <name type="scientific">Fusarium xylarioides</name>
    <dbReference type="NCBI Taxonomy" id="221167"/>
    <lineage>
        <taxon>Eukaryota</taxon>
        <taxon>Fungi</taxon>
        <taxon>Dikarya</taxon>
        <taxon>Ascomycota</taxon>
        <taxon>Pezizomycotina</taxon>
        <taxon>Sordariomycetes</taxon>
        <taxon>Hypocreomycetidae</taxon>
        <taxon>Hypocreales</taxon>
        <taxon>Nectriaceae</taxon>
        <taxon>Fusarium</taxon>
        <taxon>Fusarium fujikuroi species complex</taxon>
    </lineage>
</organism>
<dbReference type="SUPFAM" id="SSF52096">
    <property type="entry name" value="ClpP/crotonase"/>
    <property type="match status" value="1"/>
</dbReference>
<name>A0A9P7LHW5_9HYPO</name>
<protein>
    <recommendedName>
        <fullName evidence="4">Enoyl-CoA hydratase</fullName>
    </recommendedName>
</protein>
<sequence length="306" mass="33501">MGKPVTNTSPRHVEKQTGKDWVFDDALQKAPSRSYRIFRNHSAVLLEITRPENRNALTALLVEELRELYQRIAQDPTIFRIYLTGQGHIFCAGMNLSTSGSATAGDAETHRRQLKNFCGLLQSIASSPQVTIALINGPCYGGGNGLAFANDIRLCTRDATFNLSEVRLGLSPCAISPYLAREWGVPLLRRASLTGRPVTPGQLFATGAIETIVDNTNDLYGQALESLELTLQSCAPHASTACKELVHAAWVSPGGSFQDQVVERRYLEMMAPSPEAEYGIQQFRLGVKKIDWVVMGKTGKKAASHL</sequence>
<proteinExistence type="inferred from homology"/>
<evidence type="ECO:0000313" key="3">
    <source>
        <dbReference type="Proteomes" id="UP000750502"/>
    </source>
</evidence>
<dbReference type="EMBL" id="JADFTT010000790">
    <property type="protein sequence ID" value="KAG5758617.1"/>
    <property type="molecule type" value="Genomic_DNA"/>
</dbReference>
<dbReference type="InterPro" id="IPR029045">
    <property type="entry name" value="ClpP/crotonase-like_dom_sf"/>
</dbReference>
<gene>
    <name evidence="2" type="ORF">H9Q72_013254</name>
</gene>
<comment type="similarity">
    <text evidence="1">Belongs to the enoyl-CoA hydratase/isomerase family.</text>
</comment>
<dbReference type="InterPro" id="IPR001753">
    <property type="entry name" value="Enoyl-CoA_hydra/iso"/>
</dbReference>
<dbReference type="AlphaFoldDB" id="A0A9P7LHW5"/>
<dbReference type="PANTHER" id="PTHR42964:SF1">
    <property type="entry name" value="POLYKETIDE BIOSYNTHESIS ENOYL-COA HYDRATASE PKSH-RELATED"/>
    <property type="match status" value="1"/>
</dbReference>
<evidence type="ECO:0000313" key="2">
    <source>
        <dbReference type="EMBL" id="KAG5758617.1"/>
    </source>
</evidence>
<evidence type="ECO:0000256" key="1">
    <source>
        <dbReference type="ARBA" id="ARBA00005254"/>
    </source>
</evidence>